<accession>A0ABQ5VJU8</accession>
<dbReference type="Gene3D" id="3.30.565.10">
    <property type="entry name" value="Histidine kinase-like ATPase, C-terminal domain"/>
    <property type="match status" value="1"/>
</dbReference>
<keyword evidence="5" id="KW-0547">Nucleotide-binding</keyword>
<name>A0ABQ5VJU8_9RHOB</name>
<feature type="domain" description="Signal transduction histidine kinase subgroup 2 dimerisation and phosphoacceptor" evidence="9">
    <location>
        <begin position="369"/>
        <end position="443"/>
    </location>
</feature>
<dbReference type="GO" id="GO:0016301">
    <property type="term" value="F:kinase activity"/>
    <property type="evidence" value="ECO:0007669"/>
    <property type="project" value="UniProtKB-KW"/>
</dbReference>
<proteinExistence type="predicted"/>
<dbReference type="InterPro" id="IPR011495">
    <property type="entry name" value="Sig_transdc_His_kin_sub2_dim/P"/>
</dbReference>
<dbReference type="PANTHER" id="PTHR41523:SF8">
    <property type="entry name" value="ETHYLENE RESPONSE SENSOR PROTEIN"/>
    <property type="match status" value="1"/>
</dbReference>
<sequence>MKQTLKSLWAGVDRLGIRLAIVLAVALLPLMIVSIVRSQSVVNEAVARSRAALTGVTLNAVQDEIISIEGAKAVAQSLSQWLPMTDGKPDECNQLMRDTLENTEFSFAGFYDTTGYVSCSSALAPFNLGVTPELQGQIADPKPIVLVNQDAPISGTSVIYASHPVFDKTGDLLGFTAVSIPHQKLKKSASVPTNAVFLTLNALGTVLTAPDSLAEAKAVMPQLHPSEFISEQPKSFRALGADGTERLYALAPVVNGELYALSTWPVDHDVSGSFYLKNPALFPALMWLASLAVAWFATSLFVTRHVVRLRRTMREFAKTRHTTTDQEFRSAPRELRDVADTYMSMTDMVLRDEAKIEDALRQKDVLLREVHHRVKNNLQLIASIMSMQMRQTRSKEVKQIMQSLHDRVNSLATIHRNLYQTSGQADISMDEHLDAIVNQVIKMAAARDASIKLETDFDEIRLVPDQAVPLSLFVTEAMTNALKYIGAAQGKNKNLCVSLQVLEDDIAEVVITNSIPPQAEVPDPEKSTGLGSELMEAFAMQLSGDLDTGIEGQEFKVKLSFPIDPLDAED</sequence>
<evidence type="ECO:0000256" key="6">
    <source>
        <dbReference type="ARBA" id="ARBA00022777"/>
    </source>
</evidence>
<dbReference type="PANTHER" id="PTHR41523">
    <property type="entry name" value="TWO-COMPONENT SYSTEM SENSOR PROTEIN"/>
    <property type="match status" value="1"/>
</dbReference>
<feature type="transmembrane region" description="Helical" evidence="8">
    <location>
        <begin position="280"/>
        <end position="303"/>
    </location>
</feature>
<keyword evidence="8" id="KW-0472">Membrane</keyword>
<comment type="caution">
    <text evidence="10">The sequence shown here is derived from an EMBL/GenBank/DDBJ whole genome shotgun (WGS) entry which is preliminary data.</text>
</comment>
<evidence type="ECO:0000313" key="11">
    <source>
        <dbReference type="Proteomes" id="UP001161388"/>
    </source>
</evidence>
<dbReference type="EC" id="2.7.13.3" evidence="2"/>
<evidence type="ECO:0000256" key="1">
    <source>
        <dbReference type="ARBA" id="ARBA00000085"/>
    </source>
</evidence>
<keyword evidence="7" id="KW-0067">ATP-binding</keyword>
<reference evidence="10" key="1">
    <citation type="journal article" date="2014" name="Int. J. Syst. Evol. Microbiol.">
        <title>Complete genome of a new Firmicutes species belonging to the dominant human colonic microbiota ('Ruminococcus bicirculans') reveals two chromosomes and a selective capacity to utilize plant glucans.</title>
        <authorList>
            <consortium name="NISC Comparative Sequencing Program"/>
            <person name="Wegmann U."/>
            <person name="Louis P."/>
            <person name="Goesmann A."/>
            <person name="Henrissat B."/>
            <person name="Duncan S.H."/>
            <person name="Flint H.J."/>
        </authorList>
    </citation>
    <scope>NUCLEOTIDE SEQUENCE</scope>
    <source>
        <strain evidence="10">NBRC 109915</strain>
    </source>
</reference>
<keyword evidence="6 10" id="KW-0418">Kinase</keyword>
<keyword evidence="11" id="KW-1185">Reference proteome</keyword>
<dbReference type="Pfam" id="PF07568">
    <property type="entry name" value="HisKA_2"/>
    <property type="match status" value="1"/>
</dbReference>
<evidence type="ECO:0000256" key="2">
    <source>
        <dbReference type="ARBA" id="ARBA00012438"/>
    </source>
</evidence>
<keyword evidence="8" id="KW-0812">Transmembrane</keyword>
<dbReference type="Gene3D" id="3.30.450.20">
    <property type="entry name" value="PAS domain"/>
    <property type="match status" value="2"/>
</dbReference>
<reference evidence="10" key="2">
    <citation type="submission" date="2023-01" db="EMBL/GenBank/DDBJ databases">
        <title>Draft genome sequence of Sulfitobacter pacificus strain NBRC 109915.</title>
        <authorList>
            <person name="Sun Q."/>
            <person name="Mori K."/>
        </authorList>
    </citation>
    <scope>NUCLEOTIDE SEQUENCE</scope>
    <source>
        <strain evidence="10">NBRC 109915</strain>
    </source>
</reference>
<keyword evidence="3" id="KW-0597">Phosphoprotein</keyword>
<dbReference type="EMBL" id="BSNL01000001">
    <property type="protein sequence ID" value="GLQ27331.1"/>
    <property type="molecule type" value="Genomic_DNA"/>
</dbReference>
<organism evidence="10 11">
    <name type="scientific">Sulfitobacter pacificus</name>
    <dbReference type="NCBI Taxonomy" id="1499314"/>
    <lineage>
        <taxon>Bacteria</taxon>
        <taxon>Pseudomonadati</taxon>
        <taxon>Pseudomonadota</taxon>
        <taxon>Alphaproteobacteria</taxon>
        <taxon>Rhodobacterales</taxon>
        <taxon>Roseobacteraceae</taxon>
        <taxon>Sulfitobacter</taxon>
    </lineage>
</organism>
<dbReference type="CDD" id="cd18773">
    <property type="entry name" value="PDC1_HK_sensor"/>
    <property type="match status" value="1"/>
</dbReference>
<gene>
    <name evidence="10" type="ORF">GCM10007927_21340</name>
</gene>
<protein>
    <recommendedName>
        <fullName evidence="2">histidine kinase</fullName>
        <ecNumber evidence="2">2.7.13.3</ecNumber>
    </recommendedName>
</protein>
<dbReference type="InterPro" id="IPR036890">
    <property type="entry name" value="HATPase_C_sf"/>
</dbReference>
<keyword evidence="8" id="KW-1133">Transmembrane helix</keyword>
<dbReference type="RefSeq" id="WP_284373268.1">
    <property type="nucleotide sequence ID" value="NZ_BSNL01000001.1"/>
</dbReference>
<evidence type="ECO:0000256" key="5">
    <source>
        <dbReference type="ARBA" id="ARBA00022741"/>
    </source>
</evidence>
<evidence type="ECO:0000256" key="4">
    <source>
        <dbReference type="ARBA" id="ARBA00022679"/>
    </source>
</evidence>
<dbReference type="Proteomes" id="UP001161388">
    <property type="component" value="Unassembled WGS sequence"/>
</dbReference>
<evidence type="ECO:0000256" key="3">
    <source>
        <dbReference type="ARBA" id="ARBA00022553"/>
    </source>
</evidence>
<evidence type="ECO:0000256" key="8">
    <source>
        <dbReference type="SAM" id="Phobius"/>
    </source>
</evidence>
<dbReference type="SUPFAM" id="SSF55874">
    <property type="entry name" value="ATPase domain of HSP90 chaperone/DNA topoisomerase II/histidine kinase"/>
    <property type="match status" value="1"/>
</dbReference>
<evidence type="ECO:0000313" key="10">
    <source>
        <dbReference type="EMBL" id="GLQ27331.1"/>
    </source>
</evidence>
<keyword evidence="4" id="KW-0808">Transferase</keyword>
<comment type="catalytic activity">
    <reaction evidence="1">
        <text>ATP + protein L-histidine = ADP + protein N-phospho-L-histidine.</text>
        <dbReference type="EC" id="2.7.13.3"/>
    </reaction>
</comment>
<evidence type="ECO:0000256" key="7">
    <source>
        <dbReference type="ARBA" id="ARBA00022840"/>
    </source>
</evidence>
<evidence type="ECO:0000259" key="9">
    <source>
        <dbReference type="Pfam" id="PF07568"/>
    </source>
</evidence>